<feature type="domain" description="DNA polymerase III delta N-terminal" evidence="9">
    <location>
        <begin position="8"/>
        <end position="129"/>
    </location>
</feature>
<dbReference type="Gene3D" id="1.10.8.60">
    <property type="match status" value="1"/>
</dbReference>
<keyword evidence="12" id="KW-1185">Reference proteome</keyword>
<dbReference type="GO" id="GO:0003677">
    <property type="term" value="F:DNA binding"/>
    <property type="evidence" value="ECO:0007669"/>
    <property type="project" value="InterPro"/>
</dbReference>
<reference evidence="12" key="1">
    <citation type="journal article" date="2010" name="Stand. Genomic Sci.">
        <title>Complete genome sequence of Syntrophothermus lipocalidus type strain (TGB-C1T).</title>
        <authorList>
            <consortium name="US DOE Joint Genome Institute (JGI-PGF)"/>
            <person name="Djao O."/>
            <person name="Zhang X."/>
            <person name="Lucas S."/>
            <person name="Lapidus A."/>
            <person name="Glavina Del Rio T."/>
            <person name="Nolan M."/>
            <person name="Tice H."/>
            <person name="Cheng J."/>
            <person name="Han C."/>
            <person name="Tapia R."/>
            <person name="Goodwin L."/>
            <person name="Pitluck S."/>
            <person name="Liolios K."/>
            <person name="Ivanova N."/>
            <person name="Mavromatis K."/>
            <person name="Mikhailova N."/>
            <person name="Ovchinnikova G."/>
            <person name="Pati A."/>
            <person name="Brambilla E."/>
            <person name="Chen A."/>
            <person name="Palaniappan K."/>
            <person name="Land M."/>
            <person name="Hauser L."/>
            <person name="Chang Y."/>
            <person name="Jeffries C."/>
            <person name="Rohde M."/>
            <person name="Sikorski J."/>
            <person name="Spring S."/>
            <person name="Goker M."/>
            <person name="Detter J."/>
            <person name="Woyke T."/>
            <person name="Bristow J."/>
            <person name="Eisen J."/>
            <person name="Markowitz V."/>
            <person name="Hugenholtz P."/>
            <person name="Kyrpides N."/>
            <person name="Klenk H."/>
        </authorList>
    </citation>
    <scope>NUCLEOTIDE SEQUENCE [LARGE SCALE GENOMIC DNA]</scope>
    <source>
        <strain evidence="12">DSM 12680 / TGB-C1</strain>
    </source>
</reference>
<evidence type="ECO:0000259" key="9">
    <source>
        <dbReference type="Pfam" id="PF06144"/>
    </source>
</evidence>
<dbReference type="eggNOG" id="COG1466">
    <property type="taxonomic scope" value="Bacteria"/>
</dbReference>
<comment type="similarity">
    <text evidence="7">Belongs to the DNA polymerase HolA subunit family.</text>
</comment>
<comment type="catalytic activity">
    <reaction evidence="8">
        <text>DNA(n) + a 2'-deoxyribonucleoside 5'-triphosphate = DNA(n+1) + diphosphate</text>
        <dbReference type="Rhea" id="RHEA:22508"/>
        <dbReference type="Rhea" id="RHEA-COMP:17339"/>
        <dbReference type="Rhea" id="RHEA-COMP:17340"/>
        <dbReference type="ChEBI" id="CHEBI:33019"/>
        <dbReference type="ChEBI" id="CHEBI:61560"/>
        <dbReference type="ChEBI" id="CHEBI:173112"/>
        <dbReference type="EC" id="2.7.7.7"/>
    </reaction>
</comment>
<dbReference type="InterPro" id="IPR027417">
    <property type="entry name" value="P-loop_NTPase"/>
</dbReference>
<name>D7CNY8_SYNLT</name>
<evidence type="ECO:0000259" key="10">
    <source>
        <dbReference type="Pfam" id="PF21694"/>
    </source>
</evidence>
<dbReference type="STRING" id="643648.Slip_1664"/>
<dbReference type="SUPFAM" id="SSF52540">
    <property type="entry name" value="P-loop containing nucleoside triphosphate hydrolases"/>
    <property type="match status" value="1"/>
</dbReference>
<dbReference type="Pfam" id="PF06144">
    <property type="entry name" value="DNA_pol3_delta"/>
    <property type="match status" value="1"/>
</dbReference>
<dbReference type="InterPro" id="IPR005790">
    <property type="entry name" value="DNA_polIII_delta"/>
</dbReference>
<dbReference type="Gene3D" id="1.20.272.10">
    <property type="match status" value="1"/>
</dbReference>
<dbReference type="GO" id="GO:0006261">
    <property type="term" value="P:DNA-templated DNA replication"/>
    <property type="evidence" value="ECO:0007669"/>
    <property type="project" value="TreeGrafter"/>
</dbReference>
<keyword evidence="5" id="KW-0235">DNA replication</keyword>
<dbReference type="PANTHER" id="PTHR34388">
    <property type="entry name" value="DNA POLYMERASE III SUBUNIT DELTA"/>
    <property type="match status" value="1"/>
</dbReference>
<dbReference type="InterPro" id="IPR048466">
    <property type="entry name" value="DNA_pol3_delta-like_C"/>
</dbReference>
<dbReference type="KEGG" id="slp:Slip_1664"/>
<accession>D7CNY8</accession>
<dbReference type="SUPFAM" id="SSF48019">
    <property type="entry name" value="post-AAA+ oligomerization domain-like"/>
    <property type="match status" value="1"/>
</dbReference>
<dbReference type="RefSeq" id="WP_013175825.1">
    <property type="nucleotide sequence ID" value="NC_014220.1"/>
</dbReference>
<evidence type="ECO:0000256" key="5">
    <source>
        <dbReference type="ARBA" id="ARBA00022705"/>
    </source>
</evidence>
<gene>
    <name evidence="11" type="ordered locus">Slip_1664</name>
</gene>
<dbReference type="AlphaFoldDB" id="D7CNY8"/>
<dbReference type="EC" id="2.7.7.7" evidence="1"/>
<evidence type="ECO:0000256" key="2">
    <source>
        <dbReference type="ARBA" id="ARBA00017703"/>
    </source>
</evidence>
<dbReference type="EMBL" id="CP002048">
    <property type="protein sequence ID" value="ADI02423.1"/>
    <property type="molecule type" value="Genomic_DNA"/>
</dbReference>
<dbReference type="PANTHER" id="PTHR34388:SF1">
    <property type="entry name" value="DNA POLYMERASE III SUBUNIT DELTA"/>
    <property type="match status" value="1"/>
</dbReference>
<evidence type="ECO:0000256" key="6">
    <source>
        <dbReference type="ARBA" id="ARBA00022932"/>
    </source>
</evidence>
<sequence>MQGGEIRVLCGDEPYLIENRLKQIIEEIRNQIGEEPECVFKDGDELGEDELFDLLHFAPLFGYVRVLVLHWLPCLVSGGPKRSRKPSNVEQILLQYVGAPNPLQVLILITPSLPTESEFAKLLKKQKMVEEIKRLNKRELQSWVKSEFAQRGVEPEDKLVEEIAGSGWDMSALENQVEKLCLASEKRRLSSAEAQELLDLREDVKIFALSDALLNRDLAAAYGTVSRLFAQGEPPGLILYTLTKQFLLMAEAKALKQQGTTASEITDVLNLKHGFVAKKLLQAAEKFGWREIEAVFNYLLETDKALKGSGASNEKMLFEVLAAEICRV</sequence>
<evidence type="ECO:0000313" key="11">
    <source>
        <dbReference type="EMBL" id="ADI02423.1"/>
    </source>
</evidence>
<dbReference type="OrthoDB" id="9775929at2"/>
<dbReference type="GO" id="GO:0003887">
    <property type="term" value="F:DNA-directed DNA polymerase activity"/>
    <property type="evidence" value="ECO:0007669"/>
    <property type="project" value="UniProtKB-KW"/>
</dbReference>
<organism evidence="11 12">
    <name type="scientific">Syntrophothermus lipocalidus (strain DSM 12680 / TGB-C1)</name>
    <dbReference type="NCBI Taxonomy" id="643648"/>
    <lineage>
        <taxon>Bacteria</taxon>
        <taxon>Bacillati</taxon>
        <taxon>Bacillota</taxon>
        <taxon>Clostridia</taxon>
        <taxon>Eubacteriales</taxon>
        <taxon>Syntrophomonadaceae</taxon>
        <taxon>Syntrophothermus</taxon>
    </lineage>
</organism>
<keyword evidence="4" id="KW-0548">Nucleotidyltransferase</keyword>
<proteinExistence type="inferred from homology"/>
<keyword evidence="6" id="KW-0239">DNA-directed DNA polymerase</keyword>
<evidence type="ECO:0000313" key="12">
    <source>
        <dbReference type="Proteomes" id="UP000000378"/>
    </source>
</evidence>
<dbReference type="InterPro" id="IPR008921">
    <property type="entry name" value="DNA_pol3_clamp-load_cplx_C"/>
</dbReference>
<evidence type="ECO:0000256" key="8">
    <source>
        <dbReference type="ARBA" id="ARBA00049244"/>
    </source>
</evidence>
<dbReference type="HOGENOM" id="CLU_044694_2_1_9"/>
<dbReference type="Gene3D" id="3.40.50.300">
    <property type="entry name" value="P-loop containing nucleotide triphosphate hydrolases"/>
    <property type="match status" value="1"/>
</dbReference>
<dbReference type="InterPro" id="IPR010372">
    <property type="entry name" value="DNA_pol3_delta_N"/>
</dbReference>
<evidence type="ECO:0000256" key="1">
    <source>
        <dbReference type="ARBA" id="ARBA00012417"/>
    </source>
</evidence>
<reference evidence="11 12" key="2">
    <citation type="journal article" date="2010" name="Stand. Genomic Sci.">
        <title>Complete genome sequence of Syntrophothermus lipocalidus type strain (TGB-C1).</title>
        <authorList>
            <person name="Djao O.D."/>
            <person name="Zhang X."/>
            <person name="Lucas S."/>
            <person name="Lapidus A."/>
            <person name="Del Rio T.G."/>
            <person name="Nolan M."/>
            <person name="Tice H."/>
            <person name="Cheng J.F."/>
            <person name="Han C."/>
            <person name="Tapia R."/>
            <person name="Goodwin L."/>
            <person name="Pitluck S."/>
            <person name="Liolios K."/>
            <person name="Ivanova N."/>
            <person name="Mavromatis K."/>
            <person name="Mikhailova N."/>
            <person name="Ovchinnikova G."/>
            <person name="Pati A."/>
            <person name="Brambilla E."/>
            <person name="Chen A."/>
            <person name="Palaniappan K."/>
            <person name="Land M."/>
            <person name="Hauser L."/>
            <person name="Chang Y.J."/>
            <person name="Jeffries C.D."/>
            <person name="Rohde M."/>
            <person name="Sikorski J."/>
            <person name="Spring S."/>
            <person name="Goker M."/>
            <person name="Detter J.C."/>
            <person name="Woyke T."/>
            <person name="Bristow J."/>
            <person name="Eisen J.A."/>
            <person name="Markowitz V."/>
            <person name="Hugenholtz P."/>
            <person name="Kyrpides N.C."/>
            <person name="Klenk H.P."/>
        </authorList>
    </citation>
    <scope>NUCLEOTIDE SEQUENCE [LARGE SCALE GENOMIC DNA]</scope>
    <source>
        <strain evidence="12">DSM 12680 / TGB-C1</strain>
    </source>
</reference>
<evidence type="ECO:0000256" key="3">
    <source>
        <dbReference type="ARBA" id="ARBA00022679"/>
    </source>
</evidence>
<protein>
    <recommendedName>
        <fullName evidence="2">DNA polymerase III subunit delta</fullName>
        <ecNumber evidence="1">2.7.7.7</ecNumber>
    </recommendedName>
</protein>
<dbReference type="NCBIfam" id="TIGR01128">
    <property type="entry name" value="holA"/>
    <property type="match status" value="1"/>
</dbReference>
<evidence type="ECO:0000256" key="4">
    <source>
        <dbReference type="ARBA" id="ARBA00022695"/>
    </source>
</evidence>
<dbReference type="Proteomes" id="UP000000378">
    <property type="component" value="Chromosome"/>
</dbReference>
<feature type="domain" description="DNA polymerase III delta subunit-like C-terminal" evidence="10">
    <location>
        <begin position="205"/>
        <end position="323"/>
    </location>
</feature>
<dbReference type="Pfam" id="PF21694">
    <property type="entry name" value="DNA_pol3_delta_C"/>
    <property type="match status" value="1"/>
</dbReference>
<evidence type="ECO:0000256" key="7">
    <source>
        <dbReference type="ARBA" id="ARBA00034754"/>
    </source>
</evidence>
<keyword evidence="3" id="KW-0808">Transferase</keyword>
<dbReference type="GO" id="GO:0009360">
    <property type="term" value="C:DNA polymerase III complex"/>
    <property type="evidence" value="ECO:0007669"/>
    <property type="project" value="InterPro"/>
</dbReference>